<keyword evidence="2" id="KW-1185">Reference proteome</keyword>
<proteinExistence type="predicted"/>
<evidence type="ECO:0008006" key="3">
    <source>
        <dbReference type="Google" id="ProtNLM"/>
    </source>
</evidence>
<organism evidence="1 2">
    <name type="scientific">Pseudomonas saponiphila</name>
    <dbReference type="NCBI Taxonomy" id="556534"/>
    <lineage>
        <taxon>Bacteria</taxon>
        <taxon>Pseudomonadati</taxon>
        <taxon>Pseudomonadota</taxon>
        <taxon>Gammaproteobacteria</taxon>
        <taxon>Pseudomonadales</taxon>
        <taxon>Pseudomonadaceae</taxon>
        <taxon>Pseudomonas</taxon>
    </lineage>
</organism>
<protein>
    <recommendedName>
        <fullName evidence="3">Pyoverdine biosynthesis protein</fullName>
    </recommendedName>
</protein>
<dbReference type="RefSeq" id="WP_092312303.1">
    <property type="nucleotide sequence ID" value="NZ_FNTJ01000001.1"/>
</dbReference>
<gene>
    <name evidence="1" type="ORF">SAMN05216178_1810</name>
</gene>
<accession>A0A1H4LAW4</accession>
<evidence type="ECO:0000313" key="2">
    <source>
        <dbReference type="Proteomes" id="UP000198982"/>
    </source>
</evidence>
<name>A0A1H4LAW4_9PSED</name>
<evidence type="ECO:0000313" key="1">
    <source>
        <dbReference type="EMBL" id="SEB67833.1"/>
    </source>
</evidence>
<reference evidence="2" key="1">
    <citation type="submission" date="2016-10" db="EMBL/GenBank/DDBJ databases">
        <authorList>
            <person name="Varghese N."/>
            <person name="Submissions S."/>
        </authorList>
    </citation>
    <scope>NUCLEOTIDE SEQUENCE [LARGE SCALE GENOMIC DNA]</scope>
    <source>
        <strain evidence="2">DSM 9751</strain>
    </source>
</reference>
<dbReference type="Proteomes" id="UP000198982">
    <property type="component" value="Unassembled WGS sequence"/>
</dbReference>
<dbReference type="AlphaFoldDB" id="A0A1H4LAW4"/>
<sequence length="115" mass="12280">MSLVSPLSVEILSAAVLSGIDEVGARPRLFPAWRSQGQESLAPGPQAERQDQLAFWLSAQVHALYLDPPGAPPPPPAHADACAGPNRCRYCRQDFDLLHKRAALLVLGCSGLLEG</sequence>
<dbReference type="EMBL" id="FNTJ01000001">
    <property type="protein sequence ID" value="SEB67833.1"/>
    <property type="molecule type" value="Genomic_DNA"/>
</dbReference>